<comment type="catalytic activity">
    <reaction evidence="11">
        <text>a hydroperoxide + [thioredoxin]-dithiol = an alcohol + [thioredoxin]-disulfide + H2O</text>
        <dbReference type="Rhea" id="RHEA:62620"/>
        <dbReference type="Rhea" id="RHEA-COMP:10698"/>
        <dbReference type="Rhea" id="RHEA-COMP:10700"/>
        <dbReference type="ChEBI" id="CHEBI:15377"/>
        <dbReference type="ChEBI" id="CHEBI:29950"/>
        <dbReference type="ChEBI" id="CHEBI:30879"/>
        <dbReference type="ChEBI" id="CHEBI:35924"/>
        <dbReference type="ChEBI" id="CHEBI:50058"/>
        <dbReference type="EC" id="1.11.1.24"/>
    </reaction>
</comment>
<name>A0A947GKY0_9CYAN</name>
<dbReference type="PANTHER" id="PTHR42801:SF7">
    <property type="entry name" value="SLL1159 PROTEIN"/>
    <property type="match status" value="1"/>
</dbReference>
<keyword evidence="3" id="KW-0575">Peroxidase</keyword>
<feature type="domain" description="Thioredoxin" evidence="12">
    <location>
        <begin position="48"/>
        <end position="221"/>
    </location>
</feature>
<evidence type="ECO:0000256" key="10">
    <source>
        <dbReference type="ARBA" id="ARBA00041373"/>
    </source>
</evidence>
<evidence type="ECO:0000256" key="4">
    <source>
        <dbReference type="ARBA" id="ARBA00022862"/>
    </source>
</evidence>
<dbReference type="GO" id="GO:0005737">
    <property type="term" value="C:cytoplasm"/>
    <property type="evidence" value="ECO:0007669"/>
    <property type="project" value="TreeGrafter"/>
</dbReference>
<dbReference type="CDD" id="cd02970">
    <property type="entry name" value="PRX_like2"/>
    <property type="match status" value="1"/>
</dbReference>
<dbReference type="SUPFAM" id="SSF52833">
    <property type="entry name" value="Thioredoxin-like"/>
    <property type="match status" value="1"/>
</dbReference>
<evidence type="ECO:0000256" key="3">
    <source>
        <dbReference type="ARBA" id="ARBA00022559"/>
    </source>
</evidence>
<dbReference type="InterPro" id="IPR013766">
    <property type="entry name" value="Thioredoxin_domain"/>
</dbReference>
<dbReference type="InterPro" id="IPR036249">
    <property type="entry name" value="Thioredoxin-like_sf"/>
</dbReference>
<accession>A0A947GKY0</accession>
<evidence type="ECO:0000256" key="9">
    <source>
        <dbReference type="ARBA" id="ARBA00038489"/>
    </source>
</evidence>
<reference evidence="13" key="1">
    <citation type="submission" date="2020-11" db="EMBL/GenBank/DDBJ databases">
        <authorList>
            <person name="Konstantinou D."/>
            <person name="Gkelis S."/>
            <person name="Popin R."/>
            <person name="Fewer D."/>
            <person name="Sivonen K."/>
        </authorList>
    </citation>
    <scope>NUCLEOTIDE SEQUENCE</scope>
    <source>
        <strain evidence="13">TAU-MAC 1115</strain>
    </source>
</reference>
<dbReference type="PROSITE" id="PS51352">
    <property type="entry name" value="THIOREDOXIN_2"/>
    <property type="match status" value="1"/>
</dbReference>
<reference evidence="13" key="2">
    <citation type="journal article" date="2021" name="Mar. Drugs">
        <title>Genome Reduction and Secondary Metabolism of the Marine Sponge-Associated Cyanobacterium Leptothoe.</title>
        <authorList>
            <person name="Konstantinou D."/>
            <person name="Popin R.V."/>
            <person name="Fewer D.P."/>
            <person name="Sivonen K."/>
            <person name="Gkelis S."/>
        </authorList>
    </citation>
    <scope>NUCLEOTIDE SEQUENCE</scope>
    <source>
        <strain evidence="13">TAU-MAC 1115</strain>
    </source>
</reference>
<keyword evidence="14" id="KW-1185">Reference proteome</keyword>
<evidence type="ECO:0000256" key="1">
    <source>
        <dbReference type="ARBA" id="ARBA00003330"/>
    </source>
</evidence>
<dbReference type="EC" id="1.11.1.24" evidence="2"/>
<evidence type="ECO:0000259" key="12">
    <source>
        <dbReference type="PROSITE" id="PS51352"/>
    </source>
</evidence>
<sequence>MTTTTHPLAEQLAEYRAGFQQKVPQDAQNTMAAATDALEASGIVNQALTVGDQAPNFELPDATGKAVRLSELLKQGPVVINFYRGEWCPYCNLELRAFQNLLPEFKQAGANLIAISPELPDHSLSVTEKHSLEFSVLSDVGNKISRQYGLVFTLDASLQPLYQSFGIDIPTNNGDDSYELPLPATYVIDQAGRIRYAFAEADYTQRAEPQDVLAVVKELAS</sequence>
<dbReference type="RefSeq" id="WP_215607757.1">
    <property type="nucleotide sequence ID" value="NZ_JADOES010000006.1"/>
</dbReference>
<evidence type="ECO:0000313" key="13">
    <source>
        <dbReference type="EMBL" id="MBT9314681.1"/>
    </source>
</evidence>
<evidence type="ECO:0000256" key="5">
    <source>
        <dbReference type="ARBA" id="ARBA00023002"/>
    </source>
</evidence>
<keyword evidence="7" id="KW-0676">Redox-active center</keyword>
<evidence type="ECO:0000313" key="14">
    <source>
        <dbReference type="Proteomes" id="UP000717364"/>
    </source>
</evidence>
<comment type="caution">
    <text evidence="13">The sequence shown here is derived from an EMBL/GenBank/DDBJ whole genome shotgun (WGS) entry which is preliminary data.</text>
</comment>
<dbReference type="Proteomes" id="UP000717364">
    <property type="component" value="Unassembled WGS sequence"/>
</dbReference>
<dbReference type="GO" id="GO:0008379">
    <property type="term" value="F:thioredoxin peroxidase activity"/>
    <property type="evidence" value="ECO:0007669"/>
    <property type="project" value="TreeGrafter"/>
</dbReference>
<evidence type="ECO:0000256" key="7">
    <source>
        <dbReference type="ARBA" id="ARBA00023284"/>
    </source>
</evidence>
<keyword evidence="4" id="KW-0049">Antioxidant</keyword>
<comment type="function">
    <text evidence="1">Thiol-specific peroxidase that catalyzes the reduction of hydrogen peroxide and organic hydroperoxides to water and alcohols, respectively. Plays a role in cell protection against oxidative stress by detoxifying peroxides and as sensor of hydrogen peroxide-mediated signaling events.</text>
</comment>
<dbReference type="PANTHER" id="PTHR42801">
    <property type="entry name" value="THIOREDOXIN-DEPENDENT PEROXIDE REDUCTASE"/>
    <property type="match status" value="1"/>
</dbReference>
<dbReference type="GO" id="GO:0045454">
    <property type="term" value="P:cell redox homeostasis"/>
    <property type="evidence" value="ECO:0007669"/>
    <property type="project" value="TreeGrafter"/>
</dbReference>
<protein>
    <recommendedName>
        <fullName evidence="2">thioredoxin-dependent peroxiredoxin</fullName>
        <ecNumber evidence="2">1.11.1.24</ecNumber>
    </recommendedName>
    <alternativeName>
        <fullName evidence="10">Bacterioferritin comigratory protein</fullName>
    </alternativeName>
    <alternativeName>
        <fullName evidence="8">Thioredoxin peroxidase</fullName>
    </alternativeName>
</protein>
<dbReference type="GO" id="GO:0034599">
    <property type="term" value="P:cellular response to oxidative stress"/>
    <property type="evidence" value="ECO:0007669"/>
    <property type="project" value="TreeGrafter"/>
</dbReference>
<dbReference type="AlphaFoldDB" id="A0A947GKY0"/>
<dbReference type="InterPro" id="IPR000866">
    <property type="entry name" value="AhpC/TSA"/>
</dbReference>
<dbReference type="EMBL" id="JADOES010000006">
    <property type="protein sequence ID" value="MBT9314681.1"/>
    <property type="molecule type" value="Genomic_DNA"/>
</dbReference>
<organism evidence="13 14">
    <name type="scientific">Leptothoe spongobia TAU-MAC 1115</name>
    <dbReference type="NCBI Taxonomy" id="1967444"/>
    <lineage>
        <taxon>Bacteria</taxon>
        <taxon>Bacillati</taxon>
        <taxon>Cyanobacteriota</taxon>
        <taxon>Cyanophyceae</taxon>
        <taxon>Nodosilineales</taxon>
        <taxon>Cymatolegaceae</taxon>
        <taxon>Leptothoe</taxon>
        <taxon>Leptothoe spongobia</taxon>
    </lineage>
</organism>
<comment type="similarity">
    <text evidence="9">Belongs to the peroxiredoxin family. BCP/PrxQ subfamily.</text>
</comment>
<dbReference type="Pfam" id="PF00578">
    <property type="entry name" value="AhpC-TSA"/>
    <property type="match status" value="1"/>
</dbReference>
<proteinExistence type="inferred from homology"/>
<evidence type="ECO:0000256" key="11">
    <source>
        <dbReference type="ARBA" id="ARBA00049091"/>
    </source>
</evidence>
<dbReference type="InterPro" id="IPR050924">
    <property type="entry name" value="Peroxiredoxin_BCP/PrxQ"/>
</dbReference>
<keyword evidence="5" id="KW-0560">Oxidoreductase</keyword>
<dbReference type="Gene3D" id="3.40.30.10">
    <property type="entry name" value="Glutaredoxin"/>
    <property type="match status" value="1"/>
</dbReference>
<evidence type="ECO:0000256" key="8">
    <source>
        <dbReference type="ARBA" id="ARBA00032824"/>
    </source>
</evidence>
<evidence type="ECO:0000256" key="2">
    <source>
        <dbReference type="ARBA" id="ARBA00013017"/>
    </source>
</evidence>
<evidence type="ECO:0000256" key="6">
    <source>
        <dbReference type="ARBA" id="ARBA00023157"/>
    </source>
</evidence>
<keyword evidence="6" id="KW-1015">Disulfide bond</keyword>
<gene>
    <name evidence="13" type="ORF">IXB50_04515</name>
</gene>